<dbReference type="Proteomes" id="UP001243989">
    <property type="component" value="Unassembled WGS sequence"/>
</dbReference>
<comment type="caution">
    <text evidence="2">The sequence shown here is derived from an EMBL/GenBank/DDBJ whole genome shotgun (WGS) entry which is preliminary data.</text>
</comment>
<dbReference type="AlphaFoldDB" id="A0AAJ0A4Q5"/>
<accession>A0AAJ0A4Q5</accession>
<gene>
    <name evidence="2" type="ORF">BDP81DRAFT_445668</name>
</gene>
<feature type="region of interest" description="Disordered" evidence="1">
    <location>
        <begin position="114"/>
        <end position="139"/>
    </location>
</feature>
<keyword evidence="3" id="KW-1185">Reference proteome</keyword>
<protein>
    <submittedName>
        <fullName evidence="2">Uncharacterized protein</fullName>
    </submittedName>
</protein>
<dbReference type="EMBL" id="JAHMHQ010000002">
    <property type="protein sequence ID" value="KAK1654982.1"/>
    <property type="molecule type" value="Genomic_DNA"/>
</dbReference>
<evidence type="ECO:0000313" key="3">
    <source>
        <dbReference type="Proteomes" id="UP001243989"/>
    </source>
</evidence>
<reference evidence="2" key="1">
    <citation type="submission" date="2021-06" db="EMBL/GenBank/DDBJ databases">
        <title>Comparative genomics, transcriptomics and evolutionary studies reveal genomic signatures of adaptation to plant cell wall in hemibiotrophic fungi.</title>
        <authorList>
            <consortium name="DOE Joint Genome Institute"/>
            <person name="Baroncelli R."/>
            <person name="Diaz J.F."/>
            <person name="Benocci T."/>
            <person name="Peng M."/>
            <person name="Battaglia E."/>
            <person name="Haridas S."/>
            <person name="Andreopoulos W."/>
            <person name="Labutti K."/>
            <person name="Pangilinan J."/>
            <person name="Floch G.L."/>
            <person name="Makela M.R."/>
            <person name="Henrissat B."/>
            <person name="Grigoriev I.V."/>
            <person name="Crouch J.A."/>
            <person name="De Vries R.P."/>
            <person name="Sukno S.A."/>
            <person name="Thon M.R."/>
        </authorList>
    </citation>
    <scope>NUCLEOTIDE SEQUENCE</scope>
    <source>
        <strain evidence="2">CBS 102054</strain>
    </source>
</reference>
<dbReference type="GeneID" id="85476843"/>
<proteinExistence type="predicted"/>
<sequence length="153" mass="16771">MSGCLTQKTNSGDQIAFGTAQDNKTAEEEGDWKRASWLAVWPGLVARAPDLHLDSVPCGAGEPPSRLRLVLSYFVPPLLPVRPPISLPDLRGTSCAYTLQRVLVYQITLGGSGHEKVTKPQTARQYHQPPSQHEPKRWEADGVKVPGTFIFLA</sequence>
<evidence type="ECO:0000256" key="1">
    <source>
        <dbReference type="SAM" id="MobiDB-lite"/>
    </source>
</evidence>
<feature type="compositionally biased region" description="Polar residues" evidence="1">
    <location>
        <begin position="119"/>
        <end position="131"/>
    </location>
</feature>
<evidence type="ECO:0000313" key="2">
    <source>
        <dbReference type="EMBL" id="KAK1654982.1"/>
    </source>
</evidence>
<dbReference type="RefSeq" id="XP_060451026.1">
    <property type="nucleotide sequence ID" value="XM_060591981.1"/>
</dbReference>
<name>A0AAJ0A4Q5_9PEZI</name>
<organism evidence="2 3">
    <name type="scientific">Colletotrichum phormii</name>
    <dbReference type="NCBI Taxonomy" id="359342"/>
    <lineage>
        <taxon>Eukaryota</taxon>
        <taxon>Fungi</taxon>
        <taxon>Dikarya</taxon>
        <taxon>Ascomycota</taxon>
        <taxon>Pezizomycotina</taxon>
        <taxon>Sordariomycetes</taxon>
        <taxon>Hypocreomycetidae</taxon>
        <taxon>Glomerellales</taxon>
        <taxon>Glomerellaceae</taxon>
        <taxon>Colletotrichum</taxon>
        <taxon>Colletotrichum acutatum species complex</taxon>
    </lineage>
</organism>